<gene>
    <name evidence="1" type="ORF">F7Q93_05630</name>
</gene>
<dbReference type="Pfam" id="PF01263">
    <property type="entry name" value="Aldose_epim"/>
    <property type="match status" value="1"/>
</dbReference>
<dbReference type="GO" id="GO:0005975">
    <property type="term" value="P:carbohydrate metabolic process"/>
    <property type="evidence" value="ECO:0007669"/>
    <property type="project" value="InterPro"/>
</dbReference>
<evidence type="ECO:0000313" key="1">
    <source>
        <dbReference type="EMBL" id="KAB0572317.1"/>
    </source>
</evidence>
<organism evidence="1">
    <name type="scientific">Brucella pituitosa</name>
    <dbReference type="NCBI Taxonomy" id="571256"/>
    <lineage>
        <taxon>Bacteria</taxon>
        <taxon>Pseudomonadati</taxon>
        <taxon>Pseudomonadota</taxon>
        <taxon>Alphaproteobacteria</taxon>
        <taxon>Hyphomicrobiales</taxon>
        <taxon>Brucellaceae</taxon>
        <taxon>Brucella/Ochrobactrum group</taxon>
        <taxon>Brucella</taxon>
    </lineage>
</organism>
<dbReference type="InterPro" id="IPR014718">
    <property type="entry name" value="GH-type_carb-bd"/>
</dbReference>
<dbReference type="InterPro" id="IPR011013">
    <property type="entry name" value="Gal_mutarotase_sf_dom"/>
</dbReference>
<evidence type="ECO:0008006" key="2">
    <source>
        <dbReference type="Google" id="ProtNLM"/>
    </source>
</evidence>
<dbReference type="AlphaFoldDB" id="A0A643F2N2"/>
<dbReference type="SUPFAM" id="SSF74650">
    <property type="entry name" value="Galactose mutarotase-like"/>
    <property type="match status" value="1"/>
</dbReference>
<dbReference type="GO" id="GO:0016853">
    <property type="term" value="F:isomerase activity"/>
    <property type="evidence" value="ECO:0007669"/>
    <property type="project" value="InterPro"/>
</dbReference>
<comment type="caution">
    <text evidence="1">The sequence shown here is derived from an EMBL/GenBank/DDBJ whole genome shotgun (WGS) entry which is preliminary data.</text>
</comment>
<dbReference type="Gene3D" id="2.70.98.10">
    <property type="match status" value="1"/>
</dbReference>
<dbReference type="InterPro" id="IPR008183">
    <property type="entry name" value="Aldose_1/G6P_1-epimerase"/>
</dbReference>
<sequence length="352" mass="38302">MPPASDMCRRTMLRALAIWRKPAIRCLGGFRAAHSQPMIIRVRIEPVVLELDAHDYRLRIDPQHGATLLSAEWYHPDGGWVALLEPLTTPEAGLKAGCFVMAPFANRIDGGCFTFDGAIVELPINAPDEGMAIHGFSRIRGWKAMSSSGDRAVLVDEVESEDHPYTYRLEQELCILPDGFRISLSIRNSGPARLPFGIGLHPWFAKTAQATLEFAAKGAPQLDARGLPVGLTVPVEGFTPGETTPLSQLPLVNCCFTGWESRNAFIRWPETDTGLKLKGEGALRHLHVFNPQDRAVFCAEPVSHLPDAINRPELGADAAMTILSPGETLSGGAFFSAYALEPTGAGQFSGRH</sequence>
<protein>
    <recommendedName>
        <fullName evidence="2">Aldose 1-epimerase</fullName>
    </recommendedName>
</protein>
<dbReference type="GO" id="GO:0030246">
    <property type="term" value="F:carbohydrate binding"/>
    <property type="evidence" value="ECO:0007669"/>
    <property type="project" value="InterPro"/>
</dbReference>
<proteinExistence type="predicted"/>
<accession>A0A643F2N2</accession>
<dbReference type="EMBL" id="VZPE01000002">
    <property type="protein sequence ID" value="KAB0572317.1"/>
    <property type="molecule type" value="Genomic_DNA"/>
</dbReference>
<name>A0A643F2N2_9HYPH</name>
<reference evidence="1" key="1">
    <citation type="submission" date="2019-09" db="EMBL/GenBank/DDBJ databases">
        <title>Draft genome sequences of 48 bacterial type strains from the CCUG.</title>
        <authorList>
            <person name="Tunovic T."/>
            <person name="Pineiro-Iglesias B."/>
            <person name="Unosson C."/>
            <person name="Inganas E."/>
            <person name="Ohlen M."/>
            <person name="Cardew S."/>
            <person name="Jensie-Markopoulos S."/>
            <person name="Salva-Serra F."/>
            <person name="Jaen-Luchoro D."/>
            <person name="Karlsson R."/>
            <person name="Svensson-Stadler L."/>
            <person name="Chun J."/>
            <person name="Moore E."/>
        </authorList>
    </citation>
    <scope>NUCLEOTIDE SEQUENCE</scope>
    <source>
        <strain evidence="1">CCUG 50899</strain>
    </source>
</reference>